<dbReference type="HAMAP" id="MF_01306_B">
    <property type="entry name" value="Ribosomal_uS4_B"/>
    <property type="match status" value="1"/>
</dbReference>
<dbReference type="InterPro" id="IPR005709">
    <property type="entry name" value="Ribosomal_uS4_bac-type"/>
</dbReference>
<evidence type="ECO:0000259" key="9">
    <source>
        <dbReference type="SMART" id="SM01390"/>
    </source>
</evidence>
<comment type="caution">
    <text evidence="10">The sequence shown here is derived from an EMBL/GenBank/DDBJ whole genome shotgun (WGS) entry which is preliminary data.</text>
</comment>
<organism evidence="10 11">
    <name type="scientific">Candidatus Azambacteria bacterium RIFCSPLOWO2_01_FULL_37_9</name>
    <dbReference type="NCBI Taxonomy" id="1797297"/>
    <lineage>
        <taxon>Bacteria</taxon>
        <taxon>Candidatus Azamiibacteriota</taxon>
    </lineage>
</organism>
<dbReference type="GO" id="GO:0042274">
    <property type="term" value="P:ribosomal small subunit biogenesis"/>
    <property type="evidence" value="ECO:0007669"/>
    <property type="project" value="TreeGrafter"/>
</dbReference>
<dbReference type="SUPFAM" id="SSF55174">
    <property type="entry name" value="Alpha-L RNA-binding motif"/>
    <property type="match status" value="1"/>
</dbReference>
<evidence type="ECO:0000256" key="7">
    <source>
        <dbReference type="HAMAP-Rule" id="MF_01306"/>
    </source>
</evidence>
<keyword evidence="2 7" id="KW-0699">rRNA-binding</keyword>
<dbReference type="SMART" id="SM00363">
    <property type="entry name" value="S4"/>
    <property type="match status" value="1"/>
</dbReference>
<accession>A0A1F5C5U0</accession>
<dbReference type="GO" id="GO:0006412">
    <property type="term" value="P:translation"/>
    <property type="evidence" value="ECO:0007669"/>
    <property type="project" value="UniProtKB-UniRule"/>
</dbReference>
<dbReference type="Proteomes" id="UP000177947">
    <property type="component" value="Unassembled WGS sequence"/>
</dbReference>
<feature type="domain" description="Small ribosomal subunit protein uS4 N-terminal" evidence="9">
    <location>
        <begin position="1"/>
        <end position="94"/>
    </location>
</feature>
<dbReference type="PANTHER" id="PTHR11831">
    <property type="entry name" value="30S 40S RIBOSOMAL PROTEIN"/>
    <property type="match status" value="1"/>
</dbReference>
<dbReference type="InterPro" id="IPR002942">
    <property type="entry name" value="S4_RNA-bd"/>
</dbReference>
<feature type="domain" description="RNA-binding S4" evidence="8">
    <location>
        <begin position="95"/>
        <end position="158"/>
    </location>
</feature>
<evidence type="ECO:0000313" key="11">
    <source>
        <dbReference type="Proteomes" id="UP000177947"/>
    </source>
</evidence>
<evidence type="ECO:0000256" key="4">
    <source>
        <dbReference type="ARBA" id="ARBA00022980"/>
    </source>
</evidence>
<sequence>MKIDQKCKICRRAGEKLFLKGDRCFSQKCAMVRNATKPGVHGKSRSNLSEFGIQLREKQKARFAYNLSEKQFKNYVTKISQKRGTGDALISKLERRLDNVVYRLGFAGSRSIANQAVGHGHFYINGRKMDIPSYEARIGDVIEIRPNSKNSAAFKDLKETLKKYNPPSWLSLDKENLKGEMKSLPAKEDLAVPFNLNLIIEYYSR</sequence>
<dbReference type="GO" id="GO:0015935">
    <property type="term" value="C:small ribosomal subunit"/>
    <property type="evidence" value="ECO:0007669"/>
    <property type="project" value="InterPro"/>
</dbReference>
<evidence type="ECO:0000313" key="10">
    <source>
        <dbReference type="EMBL" id="OGD38214.1"/>
    </source>
</evidence>
<dbReference type="PANTHER" id="PTHR11831:SF4">
    <property type="entry name" value="SMALL RIBOSOMAL SUBUNIT PROTEIN US4M"/>
    <property type="match status" value="1"/>
</dbReference>
<name>A0A1F5C5U0_9BACT</name>
<dbReference type="Pfam" id="PF01479">
    <property type="entry name" value="S4"/>
    <property type="match status" value="1"/>
</dbReference>
<dbReference type="FunFam" id="3.10.290.10:FF:000001">
    <property type="entry name" value="30S ribosomal protein S4"/>
    <property type="match status" value="1"/>
</dbReference>
<evidence type="ECO:0000256" key="6">
    <source>
        <dbReference type="ARBA" id="ARBA00035254"/>
    </source>
</evidence>
<dbReference type="EMBL" id="MEYQ01000051">
    <property type="protein sequence ID" value="OGD38214.1"/>
    <property type="molecule type" value="Genomic_DNA"/>
</dbReference>
<dbReference type="NCBIfam" id="TIGR01017">
    <property type="entry name" value="rpsD_bact"/>
    <property type="match status" value="1"/>
</dbReference>
<proteinExistence type="inferred from homology"/>
<dbReference type="Gene3D" id="3.10.290.10">
    <property type="entry name" value="RNA-binding S4 domain"/>
    <property type="match status" value="1"/>
</dbReference>
<dbReference type="NCBIfam" id="NF003717">
    <property type="entry name" value="PRK05327.1"/>
    <property type="match status" value="1"/>
</dbReference>
<comment type="function">
    <text evidence="7">One of the primary rRNA binding proteins, it binds directly to 16S rRNA where it nucleates assembly of the body of the 30S subunit.</text>
</comment>
<gene>
    <name evidence="7" type="primary">rpsD</name>
    <name evidence="10" type="ORF">A2907_02485</name>
</gene>
<keyword evidence="4 7" id="KW-0689">Ribosomal protein</keyword>
<comment type="similarity">
    <text evidence="1 7">Belongs to the universal ribosomal protein uS4 family.</text>
</comment>
<dbReference type="AlphaFoldDB" id="A0A1F5C5U0"/>
<evidence type="ECO:0000256" key="2">
    <source>
        <dbReference type="ARBA" id="ARBA00022730"/>
    </source>
</evidence>
<dbReference type="InterPro" id="IPR022801">
    <property type="entry name" value="Ribosomal_uS4"/>
</dbReference>
<dbReference type="Gene3D" id="1.10.1050.10">
    <property type="entry name" value="Ribosomal Protein S4 Delta 41, Chain A, domain 1"/>
    <property type="match status" value="1"/>
</dbReference>
<evidence type="ECO:0000256" key="5">
    <source>
        <dbReference type="ARBA" id="ARBA00023274"/>
    </source>
</evidence>
<evidence type="ECO:0000256" key="1">
    <source>
        <dbReference type="ARBA" id="ARBA00007465"/>
    </source>
</evidence>
<evidence type="ECO:0000256" key="3">
    <source>
        <dbReference type="ARBA" id="ARBA00022884"/>
    </source>
</evidence>
<dbReference type="GO" id="GO:0019843">
    <property type="term" value="F:rRNA binding"/>
    <property type="evidence" value="ECO:0007669"/>
    <property type="project" value="UniProtKB-UniRule"/>
</dbReference>
<dbReference type="InterPro" id="IPR036986">
    <property type="entry name" value="S4_RNA-bd_sf"/>
</dbReference>
<evidence type="ECO:0000259" key="8">
    <source>
        <dbReference type="SMART" id="SM00363"/>
    </source>
</evidence>
<keyword evidence="3 7" id="KW-0694">RNA-binding</keyword>
<protein>
    <recommendedName>
        <fullName evidence="6 7">Small ribosomal subunit protein uS4</fullName>
    </recommendedName>
</protein>
<dbReference type="InterPro" id="IPR001912">
    <property type="entry name" value="Ribosomal_uS4_N"/>
</dbReference>
<comment type="subunit">
    <text evidence="7">Part of the 30S ribosomal subunit. Contacts protein S5. The interaction surface between S4 and S5 is involved in control of translational fidelity.</text>
</comment>
<reference evidence="10 11" key="1">
    <citation type="journal article" date="2016" name="Nat. Commun.">
        <title>Thousands of microbial genomes shed light on interconnected biogeochemical processes in an aquifer system.</title>
        <authorList>
            <person name="Anantharaman K."/>
            <person name="Brown C.T."/>
            <person name="Hug L.A."/>
            <person name="Sharon I."/>
            <person name="Castelle C.J."/>
            <person name="Probst A.J."/>
            <person name="Thomas B.C."/>
            <person name="Singh A."/>
            <person name="Wilkins M.J."/>
            <person name="Karaoz U."/>
            <person name="Brodie E.L."/>
            <person name="Williams K.H."/>
            <person name="Hubbard S.S."/>
            <person name="Banfield J.F."/>
        </authorList>
    </citation>
    <scope>NUCLEOTIDE SEQUENCE [LARGE SCALE GENOMIC DNA]</scope>
</reference>
<keyword evidence="5 7" id="KW-0687">Ribonucleoprotein</keyword>
<dbReference type="SMART" id="SM01390">
    <property type="entry name" value="Ribosomal_S4"/>
    <property type="match status" value="1"/>
</dbReference>
<dbReference type="PROSITE" id="PS50889">
    <property type="entry name" value="S4"/>
    <property type="match status" value="1"/>
</dbReference>
<dbReference type="Pfam" id="PF00163">
    <property type="entry name" value="Ribosomal_S4"/>
    <property type="match status" value="1"/>
</dbReference>
<dbReference type="GO" id="GO:0003735">
    <property type="term" value="F:structural constituent of ribosome"/>
    <property type="evidence" value="ECO:0007669"/>
    <property type="project" value="InterPro"/>
</dbReference>
<dbReference type="CDD" id="cd00165">
    <property type="entry name" value="S4"/>
    <property type="match status" value="1"/>
</dbReference>
<comment type="function">
    <text evidence="7">With S5 and S12 plays an important role in translational accuracy.</text>
</comment>